<sequence>MMVVHKRSALLQKVDDTLGVFHTHALTGFLSGTTTGLFAEPTLSSLFLSVTNSRGAVYGHAASGAQFMKQVAGAGFIVGWNAVVTTAICVLIRVVIPLRMTEEQLMTGDDAVHGEEETGLAWYEGAGLGKAEQRELG</sequence>
<keyword evidence="7" id="KW-0924">Ammonia transport</keyword>
<dbReference type="EMBL" id="NMUH01001897">
    <property type="protein sequence ID" value="MQL96279.1"/>
    <property type="molecule type" value="Genomic_DNA"/>
</dbReference>
<feature type="domain" description="Ammonium transporter AmtB-like" evidence="9">
    <location>
        <begin position="11"/>
        <end position="116"/>
    </location>
</feature>
<dbReference type="SUPFAM" id="SSF111352">
    <property type="entry name" value="Ammonium transporter"/>
    <property type="match status" value="1"/>
</dbReference>
<comment type="caution">
    <text evidence="10">The sequence shown here is derived from an EMBL/GenBank/DDBJ whole genome shotgun (WGS) entry which is preliminary data.</text>
</comment>
<dbReference type="PANTHER" id="PTHR43029">
    <property type="entry name" value="AMMONIUM TRANSPORTER MEP2"/>
    <property type="match status" value="1"/>
</dbReference>
<dbReference type="OrthoDB" id="534912at2759"/>
<evidence type="ECO:0000256" key="6">
    <source>
        <dbReference type="ARBA" id="ARBA00023136"/>
    </source>
</evidence>
<dbReference type="InterPro" id="IPR001905">
    <property type="entry name" value="Ammonium_transpt"/>
</dbReference>
<keyword evidence="4 8" id="KW-0812">Transmembrane</keyword>
<keyword evidence="5 8" id="KW-1133">Transmembrane helix</keyword>
<dbReference type="AlphaFoldDB" id="A0A843VYT2"/>
<evidence type="ECO:0000313" key="10">
    <source>
        <dbReference type="EMBL" id="MQL96279.1"/>
    </source>
</evidence>
<comment type="similarity">
    <text evidence="2">Belongs to the ammonia transporter channel (TC 1.A.11.2) family.</text>
</comment>
<dbReference type="InterPro" id="IPR024041">
    <property type="entry name" value="NH4_transpt_AmtB-like_dom"/>
</dbReference>
<dbReference type="GO" id="GO:0008519">
    <property type="term" value="F:ammonium channel activity"/>
    <property type="evidence" value="ECO:0007669"/>
    <property type="project" value="InterPro"/>
</dbReference>
<evidence type="ECO:0000256" key="4">
    <source>
        <dbReference type="ARBA" id="ARBA00022692"/>
    </source>
</evidence>
<evidence type="ECO:0000256" key="8">
    <source>
        <dbReference type="SAM" id="Phobius"/>
    </source>
</evidence>
<evidence type="ECO:0000313" key="11">
    <source>
        <dbReference type="Proteomes" id="UP000652761"/>
    </source>
</evidence>
<dbReference type="PANTHER" id="PTHR43029:SF10">
    <property type="entry name" value="AMMONIUM TRANSPORTER MEP2"/>
    <property type="match status" value="1"/>
</dbReference>
<accession>A0A843VYT2</accession>
<keyword evidence="11" id="KW-1185">Reference proteome</keyword>
<proteinExistence type="inferred from homology"/>
<protein>
    <recommendedName>
        <fullName evidence="9">Ammonium transporter AmtB-like domain-containing protein</fullName>
    </recommendedName>
</protein>
<evidence type="ECO:0000259" key="9">
    <source>
        <dbReference type="Pfam" id="PF00909"/>
    </source>
</evidence>
<dbReference type="InterPro" id="IPR029020">
    <property type="entry name" value="Ammonium/urea_transptr"/>
</dbReference>
<comment type="subcellular location">
    <subcellularLocation>
        <location evidence="1">Membrane</location>
        <topology evidence="1">Multi-pass membrane protein</topology>
    </subcellularLocation>
</comment>
<evidence type="ECO:0000256" key="7">
    <source>
        <dbReference type="ARBA" id="ARBA00023177"/>
    </source>
</evidence>
<dbReference type="Pfam" id="PF00909">
    <property type="entry name" value="Ammonium_transp"/>
    <property type="match status" value="1"/>
</dbReference>
<evidence type="ECO:0000256" key="3">
    <source>
        <dbReference type="ARBA" id="ARBA00022448"/>
    </source>
</evidence>
<gene>
    <name evidence="10" type="ORF">Taro_028954</name>
</gene>
<dbReference type="GO" id="GO:0005886">
    <property type="term" value="C:plasma membrane"/>
    <property type="evidence" value="ECO:0007669"/>
    <property type="project" value="TreeGrafter"/>
</dbReference>
<dbReference type="Gene3D" id="1.10.3430.10">
    <property type="entry name" value="Ammonium transporter AmtB like domains"/>
    <property type="match status" value="1"/>
</dbReference>
<keyword evidence="6 8" id="KW-0472">Membrane</keyword>
<keyword evidence="3" id="KW-0813">Transport</keyword>
<evidence type="ECO:0000256" key="2">
    <source>
        <dbReference type="ARBA" id="ARBA00005887"/>
    </source>
</evidence>
<dbReference type="Proteomes" id="UP000652761">
    <property type="component" value="Unassembled WGS sequence"/>
</dbReference>
<name>A0A843VYT2_COLES</name>
<evidence type="ECO:0000256" key="1">
    <source>
        <dbReference type="ARBA" id="ARBA00004141"/>
    </source>
</evidence>
<reference evidence="10" key="1">
    <citation type="submission" date="2017-07" db="EMBL/GenBank/DDBJ databases">
        <title>Taro Niue Genome Assembly and Annotation.</title>
        <authorList>
            <person name="Atibalentja N."/>
            <person name="Keating K."/>
            <person name="Fields C.J."/>
        </authorList>
    </citation>
    <scope>NUCLEOTIDE SEQUENCE</scope>
    <source>
        <strain evidence="10">Niue_2</strain>
        <tissue evidence="10">Leaf</tissue>
    </source>
</reference>
<feature type="transmembrane region" description="Helical" evidence="8">
    <location>
        <begin position="77"/>
        <end position="96"/>
    </location>
</feature>
<evidence type="ECO:0000256" key="5">
    <source>
        <dbReference type="ARBA" id="ARBA00022989"/>
    </source>
</evidence>
<organism evidence="10 11">
    <name type="scientific">Colocasia esculenta</name>
    <name type="common">Wild taro</name>
    <name type="synonym">Arum esculentum</name>
    <dbReference type="NCBI Taxonomy" id="4460"/>
    <lineage>
        <taxon>Eukaryota</taxon>
        <taxon>Viridiplantae</taxon>
        <taxon>Streptophyta</taxon>
        <taxon>Embryophyta</taxon>
        <taxon>Tracheophyta</taxon>
        <taxon>Spermatophyta</taxon>
        <taxon>Magnoliopsida</taxon>
        <taxon>Liliopsida</taxon>
        <taxon>Araceae</taxon>
        <taxon>Aroideae</taxon>
        <taxon>Colocasieae</taxon>
        <taxon>Colocasia</taxon>
    </lineage>
</organism>